<sequence>MSKVYIVGAGPGDKELITVKGLRAIQEADVILYDRLINMDLLEEAKEGAELIFCGKEPKLHGVIQDEIHRLLVFYAKQGKVVTRLKGGDPFIFGRGGEEGQVLSRENIPFEIVPGITSGISAAAYAGIPLTHRGISGSVSFINASNPDARTSEEWEHLAKGADTLCFYMGVRQFPKTAEYLIKAGLKPSTPVAMIHWGTFAHQKTIIGTLDTIEARLHEISNPSMIVIGDVVSLHEELQWFEQIATKQTVVTNGASV</sequence>
<dbReference type="CDD" id="cd11642">
    <property type="entry name" value="SUMT"/>
    <property type="match status" value="1"/>
</dbReference>
<dbReference type="EC" id="2.1.1.107" evidence="1"/>
<dbReference type="NCBIfam" id="TIGR01469">
    <property type="entry name" value="cobA_cysG_Cterm"/>
    <property type="match status" value="1"/>
</dbReference>
<dbReference type="InterPro" id="IPR014777">
    <property type="entry name" value="4pyrrole_Mease_sub1"/>
</dbReference>
<evidence type="ECO:0000259" key="7">
    <source>
        <dbReference type="Pfam" id="PF00590"/>
    </source>
</evidence>
<dbReference type="InterPro" id="IPR006366">
    <property type="entry name" value="CobA/CysG_C"/>
</dbReference>
<dbReference type="Proteomes" id="UP001595880">
    <property type="component" value="Unassembled WGS sequence"/>
</dbReference>
<keyword evidence="9" id="KW-1185">Reference proteome</keyword>
<proteinExistence type="inferred from homology"/>
<name>A0ABV8VTY3_9BACI</name>
<dbReference type="Pfam" id="PF00590">
    <property type="entry name" value="TP_methylase"/>
    <property type="match status" value="1"/>
</dbReference>
<evidence type="ECO:0000313" key="8">
    <source>
        <dbReference type="EMBL" id="MFC4387005.1"/>
    </source>
</evidence>
<dbReference type="SUPFAM" id="SSF53790">
    <property type="entry name" value="Tetrapyrrole methylase"/>
    <property type="match status" value="1"/>
</dbReference>
<evidence type="ECO:0000256" key="3">
    <source>
        <dbReference type="ARBA" id="ARBA00022679"/>
    </source>
</evidence>
<dbReference type="PANTHER" id="PTHR45790">
    <property type="entry name" value="SIROHEME SYNTHASE-RELATED"/>
    <property type="match status" value="1"/>
</dbReference>
<dbReference type="EMBL" id="JBHSDV010000001">
    <property type="protein sequence ID" value="MFC4387005.1"/>
    <property type="molecule type" value="Genomic_DNA"/>
</dbReference>
<evidence type="ECO:0000256" key="6">
    <source>
        <dbReference type="RuleBase" id="RU003960"/>
    </source>
</evidence>
<protein>
    <recommendedName>
        <fullName evidence="1">uroporphyrinogen-III C-methyltransferase</fullName>
        <ecNumber evidence="1">2.1.1.107</ecNumber>
    </recommendedName>
</protein>
<dbReference type="RefSeq" id="WP_390196279.1">
    <property type="nucleotide sequence ID" value="NZ_JBHSDV010000001.1"/>
</dbReference>
<evidence type="ECO:0000256" key="1">
    <source>
        <dbReference type="ARBA" id="ARBA00012162"/>
    </source>
</evidence>
<keyword evidence="5" id="KW-0627">Porphyrin biosynthesis</keyword>
<dbReference type="PANTHER" id="PTHR45790:SF3">
    <property type="entry name" value="S-ADENOSYL-L-METHIONINE-DEPENDENT UROPORPHYRINOGEN III METHYLTRANSFERASE, CHLOROPLASTIC"/>
    <property type="match status" value="1"/>
</dbReference>
<dbReference type="InterPro" id="IPR035996">
    <property type="entry name" value="4pyrrol_Methylase_sf"/>
</dbReference>
<dbReference type="PROSITE" id="PS00839">
    <property type="entry name" value="SUMT_1"/>
    <property type="match status" value="1"/>
</dbReference>
<feature type="domain" description="Tetrapyrrole methylase" evidence="7">
    <location>
        <begin position="3"/>
        <end position="213"/>
    </location>
</feature>
<dbReference type="InterPro" id="IPR014776">
    <property type="entry name" value="4pyrrole_Mease_sub2"/>
</dbReference>
<evidence type="ECO:0000256" key="2">
    <source>
        <dbReference type="ARBA" id="ARBA00022603"/>
    </source>
</evidence>
<evidence type="ECO:0000313" key="9">
    <source>
        <dbReference type="Proteomes" id="UP001595880"/>
    </source>
</evidence>
<dbReference type="GO" id="GO:0004851">
    <property type="term" value="F:uroporphyrin-III C-methyltransferase activity"/>
    <property type="evidence" value="ECO:0007669"/>
    <property type="project" value="UniProtKB-EC"/>
</dbReference>
<dbReference type="Gene3D" id="3.30.950.10">
    <property type="entry name" value="Methyltransferase, Cobalt-precorrin-4 Transmethylase, Domain 2"/>
    <property type="match status" value="1"/>
</dbReference>
<keyword evidence="4" id="KW-0949">S-adenosyl-L-methionine</keyword>
<keyword evidence="2 6" id="KW-0489">Methyltransferase</keyword>
<keyword evidence="3 6" id="KW-0808">Transferase</keyword>
<evidence type="ECO:0000256" key="5">
    <source>
        <dbReference type="ARBA" id="ARBA00023244"/>
    </source>
</evidence>
<comment type="caution">
    <text evidence="8">The sequence shown here is derived from an EMBL/GenBank/DDBJ whole genome shotgun (WGS) entry which is preliminary data.</text>
</comment>
<dbReference type="NCBIfam" id="NF004790">
    <property type="entry name" value="PRK06136.1"/>
    <property type="match status" value="1"/>
</dbReference>
<evidence type="ECO:0000256" key="4">
    <source>
        <dbReference type="ARBA" id="ARBA00022691"/>
    </source>
</evidence>
<accession>A0ABV8VTY3</accession>
<dbReference type="PROSITE" id="PS00840">
    <property type="entry name" value="SUMT_2"/>
    <property type="match status" value="1"/>
</dbReference>
<organism evidence="8 9">
    <name type="scientific">Gracilibacillus marinus</name>
    <dbReference type="NCBI Taxonomy" id="630535"/>
    <lineage>
        <taxon>Bacteria</taxon>
        <taxon>Bacillati</taxon>
        <taxon>Bacillota</taxon>
        <taxon>Bacilli</taxon>
        <taxon>Bacillales</taxon>
        <taxon>Bacillaceae</taxon>
        <taxon>Gracilibacillus</taxon>
    </lineage>
</organism>
<dbReference type="InterPro" id="IPR003043">
    <property type="entry name" value="Uropor_MeTrfase_CS"/>
</dbReference>
<gene>
    <name evidence="8" type="primary">cobA</name>
    <name evidence="8" type="ORF">ACFOZ1_04195</name>
</gene>
<dbReference type="Gene3D" id="3.40.1010.10">
    <property type="entry name" value="Cobalt-precorrin-4 Transmethylase, Domain 1"/>
    <property type="match status" value="1"/>
</dbReference>
<comment type="similarity">
    <text evidence="6">Belongs to the precorrin methyltransferase family.</text>
</comment>
<dbReference type="InterPro" id="IPR050161">
    <property type="entry name" value="Siro_Cobalamin_biosynth"/>
</dbReference>
<dbReference type="InterPro" id="IPR000878">
    <property type="entry name" value="4pyrrol_Mease"/>
</dbReference>
<dbReference type="GO" id="GO:0032259">
    <property type="term" value="P:methylation"/>
    <property type="evidence" value="ECO:0007669"/>
    <property type="project" value="UniProtKB-KW"/>
</dbReference>
<reference evidence="9" key="1">
    <citation type="journal article" date="2019" name="Int. J. Syst. Evol. Microbiol.">
        <title>The Global Catalogue of Microorganisms (GCM) 10K type strain sequencing project: providing services to taxonomists for standard genome sequencing and annotation.</title>
        <authorList>
            <consortium name="The Broad Institute Genomics Platform"/>
            <consortium name="The Broad Institute Genome Sequencing Center for Infectious Disease"/>
            <person name="Wu L."/>
            <person name="Ma J."/>
        </authorList>
    </citation>
    <scope>NUCLEOTIDE SEQUENCE [LARGE SCALE GENOMIC DNA]</scope>
    <source>
        <strain evidence="9">KACC 14058</strain>
    </source>
</reference>